<dbReference type="InterPro" id="IPR011050">
    <property type="entry name" value="Pectin_lyase_fold/virulence"/>
</dbReference>
<evidence type="ECO:0000313" key="11">
    <source>
        <dbReference type="Proteomes" id="UP000008827"/>
    </source>
</evidence>
<dbReference type="GO" id="GO:0071555">
    <property type="term" value="P:cell wall organization"/>
    <property type="evidence" value="ECO:0007669"/>
    <property type="project" value="UniProtKB-KW"/>
</dbReference>
<evidence type="ECO:0000256" key="8">
    <source>
        <dbReference type="RuleBase" id="RU361169"/>
    </source>
</evidence>
<evidence type="ECO:0000313" key="10">
    <source>
        <dbReference type="EnsemblPlants" id="KRH12099"/>
    </source>
</evidence>
<evidence type="ECO:0000256" key="3">
    <source>
        <dbReference type="ARBA" id="ARBA00022512"/>
    </source>
</evidence>
<reference evidence="9" key="3">
    <citation type="submission" date="2018-07" db="EMBL/GenBank/DDBJ databases">
        <title>WGS assembly of Glycine max.</title>
        <authorList>
            <person name="Schmutz J."/>
            <person name="Cannon S."/>
            <person name="Schlueter J."/>
            <person name="Ma J."/>
            <person name="Mitros T."/>
            <person name="Nelson W."/>
            <person name="Hyten D."/>
            <person name="Song Q."/>
            <person name="Thelen J."/>
            <person name="Cheng J."/>
            <person name="Xu D."/>
            <person name="Hellsten U."/>
            <person name="May G."/>
            <person name="Yu Y."/>
            <person name="Sakurai T."/>
            <person name="Umezawa T."/>
            <person name="Bhattacharyya M."/>
            <person name="Sandhu D."/>
            <person name="Valliyodan B."/>
            <person name="Lindquist E."/>
            <person name="Peto M."/>
            <person name="Grant D."/>
            <person name="Shu S."/>
            <person name="Goodstein D."/>
            <person name="Barry K."/>
            <person name="Futrell-Griggs M."/>
            <person name="Abernathy B."/>
            <person name="Du J."/>
            <person name="Tian Z."/>
            <person name="Zhu L."/>
            <person name="Gill N."/>
            <person name="Joshi T."/>
            <person name="Libault M."/>
            <person name="Sethuraman A."/>
            <person name="Zhang X."/>
            <person name="Shinozaki K."/>
            <person name="Nguyen H."/>
            <person name="Wing R."/>
            <person name="Cregan P."/>
            <person name="Specht J."/>
            <person name="Grimwood J."/>
            <person name="Rokhsar D."/>
            <person name="Stacey G."/>
            <person name="Shoemaker R."/>
            <person name="Jackson S."/>
        </authorList>
    </citation>
    <scope>NUCLEOTIDE SEQUENCE</scope>
    <source>
        <tissue evidence="9">Callus</tissue>
    </source>
</reference>
<dbReference type="GO" id="GO:0005975">
    <property type="term" value="P:carbohydrate metabolic process"/>
    <property type="evidence" value="ECO:0007669"/>
    <property type="project" value="InterPro"/>
</dbReference>
<organism evidence="9">
    <name type="scientific">Glycine max</name>
    <name type="common">Soybean</name>
    <name type="synonym">Glycine hispida</name>
    <dbReference type="NCBI Taxonomy" id="3847"/>
    <lineage>
        <taxon>Eukaryota</taxon>
        <taxon>Viridiplantae</taxon>
        <taxon>Streptophyta</taxon>
        <taxon>Embryophyta</taxon>
        <taxon>Tracheophyta</taxon>
        <taxon>Spermatophyta</taxon>
        <taxon>Magnoliopsida</taxon>
        <taxon>eudicotyledons</taxon>
        <taxon>Gunneridae</taxon>
        <taxon>Pentapetalae</taxon>
        <taxon>rosids</taxon>
        <taxon>fabids</taxon>
        <taxon>Fabales</taxon>
        <taxon>Fabaceae</taxon>
        <taxon>Papilionoideae</taxon>
        <taxon>50 kb inversion clade</taxon>
        <taxon>NPAAA clade</taxon>
        <taxon>indigoferoid/millettioid clade</taxon>
        <taxon>Phaseoleae</taxon>
        <taxon>Glycine</taxon>
        <taxon>Glycine subgen. Soja</taxon>
    </lineage>
</organism>
<sequence>MFPCRRITLSSSQAPINCAPLPCRICFENLHVSSEIDIAFARDSTALAPEPLADYLAPFEIPPADSAEPPSLDNSPSDGSAEYIELYSTLLEYFNLTRYGAVADGRTDSSSAFLAAWEDACSHTGSSTFFVPKGTFFLGPVSFSGPCHNNGSPKIEIMGTLKAPISLNDFPTLEWVVFKNLNGFNLPGLNSKATLDAQGQESWSKAACYRVMKCHNIPTALKFLNVSNGSVRNISLLNSKAAHVSIHKCENIDFSGFNIHSPGTSPNTEGITIIGDDCVAIGPGSTNISVSFVHCGPGHGISVGILGKSSNEKDVAGVHISNCIINGTKNGVRPSQVKLEDVSFENISGTYNTMHGVTLWCSSAVPSENILLANINLNYTKQADMEQERFIAKGVFHDLQVVNSQF</sequence>
<evidence type="ECO:0000256" key="6">
    <source>
        <dbReference type="ARBA" id="ARBA00023295"/>
    </source>
</evidence>
<accession>A0A0R0G8Z1</accession>
<name>A0A0R0G8Z1_SOYBN</name>
<keyword evidence="11" id="KW-1185">Reference proteome</keyword>
<keyword evidence="4" id="KW-0964">Secreted</keyword>
<dbReference type="EMBL" id="CM000848">
    <property type="protein sequence ID" value="KRH12099.1"/>
    <property type="molecule type" value="Genomic_DNA"/>
</dbReference>
<keyword evidence="6 8" id="KW-0326">Glycosidase</keyword>
<protein>
    <recommendedName>
        <fullName evidence="12">Pectate lyase superfamily protein domain-containing protein</fullName>
    </recommendedName>
</protein>
<dbReference type="Pfam" id="PF00295">
    <property type="entry name" value="Glyco_hydro_28"/>
    <property type="match status" value="2"/>
</dbReference>
<dbReference type="Proteomes" id="UP000008827">
    <property type="component" value="Chromosome 15"/>
</dbReference>
<dbReference type="AlphaFoldDB" id="A0A0R0G8Z1"/>
<keyword evidence="5 8" id="KW-0378">Hydrolase</keyword>
<comment type="similarity">
    <text evidence="2 8">Belongs to the glycosyl hydrolase 28 family.</text>
</comment>
<dbReference type="InParanoid" id="A0A0R0G8Z1"/>
<dbReference type="GO" id="GO:0004650">
    <property type="term" value="F:polygalacturonase activity"/>
    <property type="evidence" value="ECO:0007669"/>
    <property type="project" value="InterPro"/>
</dbReference>
<dbReference type="InterPro" id="IPR000743">
    <property type="entry name" value="Glyco_hydro_28"/>
</dbReference>
<evidence type="ECO:0000256" key="1">
    <source>
        <dbReference type="ARBA" id="ARBA00004191"/>
    </source>
</evidence>
<keyword evidence="3" id="KW-0134">Cell wall</keyword>
<gene>
    <name evidence="9" type="ORF">GLYMA_15G151900</name>
</gene>
<proteinExistence type="inferred from homology"/>
<evidence type="ECO:0000256" key="5">
    <source>
        <dbReference type="ARBA" id="ARBA00022801"/>
    </source>
</evidence>
<keyword evidence="7" id="KW-0961">Cell wall biogenesis/degradation</keyword>
<dbReference type="STRING" id="3847.A0A0R0G8Z1"/>
<evidence type="ECO:0000256" key="2">
    <source>
        <dbReference type="ARBA" id="ARBA00008834"/>
    </source>
</evidence>
<dbReference type="PaxDb" id="3847-GLYMA15G16251.1"/>
<reference evidence="9 10" key="1">
    <citation type="journal article" date="2010" name="Nature">
        <title>Genome sequence of the palaeopolyploid soybean.</title>
        <authorList>
            <person name="Schmutz J."/>
            <person name="Cannon S.B."/>
            <person name="Schlueter J."/>
            <person name="Ma J."/>
            <person name="Mitros T."/>
            <person name="Nelson W."/>
            <person name="Hyten D.L."/>
            <person name="Song Q."/>
            <person name="Thelen J.J."/>
            <person name="Cheng J."/>
            <person name="Xu D."/>
            <person name="Hellsten U."/>
            <person name="May G.D."/>
            <person name="Yu Y."/>
            <person name="Sakurai T."/>
            <person name="Umezawa T."/>
            <person name="Bhattacharyya M.K."/>
            <person name="Sandhu D."/>
            <person name="Valliyodan B."/>
            <person name="Lindquist E."/>
            <person name="Peto M."/>
            <person name="Grant D."/>
            <person name="Shu S."/>
            <person name="Goodstein D."/>
            <person name="Barry K."/>
            <person name="Futrell-Griggs M."/>
            <person name="Abernathy B."/>
            <person name="Du J."/>
            <person name="Tian Z."/>
            <person name="Zhu L."/>
            <person name="Gill N."/>
            <person name="Joshi T."/>
            <person name="Libault M."/>
            <person name="Sethuraman A."/>
            <person name="Zhang X.-C."/>
            <person name="Shinozaki K."/>
            <person name="Nguyen H.T."/>
            <person name="Wing R.A."/>
            <person name="Cregan P."/>
            <person name="Specht J."/>
            <person name="Grimwood J."/>
            <person name="Rokhsar D."/>
            <person name="Stacey G."/>
            <person name="Shoemaker R.C."/>
            <person name="Jackson S.A."/>
        </authorList>
    </citation>
    <scope>NUCLEOTIDE SEQUENCE</scope>
    <source>
        <strain evidence="10">cv. Williams 82</strain>
        <tissue evidence="9">Callus</tissue>
    </source>
</reference>
<dbReference type="OMA" id="CANIMES"/>
<dbReference type="InterPro" id="IPR012334">
    <property type="entry name" value="Pectin_lyas_fold"/>
</dbReference>
<evidence type="ECO:0008006" key="12">
    <source>
        <dbReference type="Google" id="ProtNLM"/>
    </source>
</evidence>
<evidence type="ECO:0000256" key="4">
    <source>
        <dbReference type="ARBA" id="ARBA00022525"/>
    </source>
</evidence>
<dbReference type="EnsemblPlants" id="KRH12099">
    <property type="protein sequence ID" value="KRH12099"/>
    <property type="gene ID" value="GLYMA_15G151900"/>
</dbReference>
<dbReference type="PANTHER" id="PTHR31375">
    <property type="match status" value="1"/>
</dbReference>
<comment type="subcellular location">
    <subcellularLocation>
        <location evidence="1">Secreted</location>
        <location evidence="1">Cell wall</location>
    </subcellularLocation>
</comment>
<dbReference type="Gramene" id="KRH12099">
    <property type="protein sequence ID" value="KRH12099"/>
    <property type="gene ID" value="GLYMA_15G151900"/>
</dbReference>
<dbReference type="Gene3D" id="2.160.20.10">
    <property type="entry name" value="Single-stranded right-handed beta-helix, Pectin lyase-like"/>
    <property type="match status" value="1"/>
</dbReference>
<reference evidence="10" key="2">
    <citation type="submission" date="2018-02" db="UniProtKB">
        <authorList>
            <consortium name="EnsemblPlants"/>
        </authorList>
    </citation>
    <scope>IDENTIFICATION</scope>
    <source>
        <strain evidence="10">Williams 82</strain>
    </source>
</reference>
<evidence type="ECO:0000313" key="9">
    <source>
        <dbReference type="EMBL" id="KRH12099.1"/>
    </source>
</evidence>
<dbReference type="SUPFAM" id="SSF51126">
    <property type="entry name" value="Pectin lyase-like"/>
    <property type="match status" value="1"/>
</dbReference>
<dbReference type="SMR" id="A0A0R0G8Z1"/>
<evidence type="ECO:0000256" key="7">
    <source>
        <dbReference type="ARBA" id="ARBA00023316"/>
    </source>
</evidence>